<feature type="chain" id="PRO_5046272869" evidence="1">
    <location>
        <begin position="21"/>
        <end position="119"/>
    </location>
</feature>
<feature type="signal peptide" evidence="1">
    <location>
        <begin position="1"/>
        <end position="20"/>
    </location>
</feature>
<keyword evidence="1" id="KW-0732">Signal</keyword>
<comment type="caution">
    <text evidence="2">The sequence shown here is derived from an EMBL/GenBank/DDBJ whole genome shotgun (WGS) entry which is preliminary data.</text>
</comment>
<name>A0ABT8BJV5_9HYPH</name>
<evidence type="ECO:0000313" key="3">
    <source>
        <dbReference type="Proteomes" id="UP001224644"/>
    </source>
</evidence>
<evidence type="ECO:0000256" key="1">
    <source>
        <dbReference type="SAM" id="SignalP"/>
    </source>
</evidence>
<gene>
    <name evidence="2" type="ORF">QWZ12_13265</name>
</gene>
<evidence type="ECO:0000313" key="2">
    <source>
        <dbReference type="EMBL" id="MDN3591570.1"/>
    </source>
</evidence>
<dbReference type="RefSeq" id="WP_238225566.1">
    <property type="nucleotide sequence ID" value="NZ_BPQD01000014.1"/>
</dbReference>
<dbReference type="Proteomes" id="UP001224644">
    <property type="component" value="Unassembled WGS sequence"/>
</dbReference>
<reference evidence="3" key="1">
    <citation type="journal article" date="2019" name="Int. J. Syst. Evol. Microbiol.">
        <title>The Global Catalogue of Microorganisms (GCM) 10K type strain sequencing project: providing services to taxonomists for standard genome sequencing and annotation.</title>
        <authorList>
            <consortium name="The Broad Institute Genomics Platform"/>
            <consortium name="The Broad Institute Genome Sequencing Center for Infectious Disease"/>
            <person name="Wu L."/>
            <person name="Ma J."/>
        </authorList>
    </citation>
    <scope>NUCLEOTIDE SEQUENCE [LARGE SCALE GENOMIC DNA]</scope>
    <source>
        <strain evidence="3">CECT 7069</strain>
    </source>
</reference>
<accession>A0ABT8BJV5</accession>
<sequence>MLKSVCLAIAGLFWSGMALAETVETTSSIGPEIEGIKAIHRDGIEFWPREILRRQNIESIARMGVFEQRLAGQARRSIRSLCDGCVLSGDPMKVSGLRRIVNPRADEMRIDDPAQAPLD</sequence>
<keyword evidence="3" id="KW-1185">Reference proteome</keyword>
<organism evidence="2 3">
    <name type="scientific">Methylobacterium adhaesivum</name>
    <dbReference type="NCBI Taxonomy" id="333297"/>
    <lineage>
        <taxon>Bacteria</taxon>
        <taxon>Pseudomonadati</taxon>
        <taxon>Pseudomonadota</taxon>
        <taxon>Alphaproteobacteria</taxon>
        <taxon>Hyphomicrobiales</taxon>
        <taxon>Methylobacteriaceae</taxon>
        <taxon>Methylobacterium</taxon>
    </lineage>
</organism>
<protein>
    <submittedName>
        <fullName evidence="2">Uncharacterized protein</fullName>
    </submittedName>
</protein>
<proteinExistence type="predicted"/>
<dbReference type="EMBL" id="JAUFPX010000012">
    <property type="protein sequence ID" value="MDN3591570.1"/>
    <property type="molecule type" value="Genomic_DNA"/>
</dbReference>